<organism evidence="2 3">
    <name type="scientific">Nitrospirillum amazonense</name>
    <dbReference type="NCBI Taxonomy" id="28077"/>
    <lineage>
        <taxon>Bacteria</taxon>
        <taxon>Pseudomonadati</taxon>
        <taxon>Pseudomonadota</taxon>
        <taxon>Alphaproteobacteria</taxon>
        <taxon>Rhodospirillales</taxon>
        <taxon>Azospirillaceae</taxon>
        <taxon>Nitrospirillum</taxon>
    </lineage>
</organism>
<dbReference type="Proteomes" id="UP000316545">
    <property type="component" value="Unassembled WGS sequence"/>
</dbReference>
<reference evidence="2 3" key="1">
    <citation type="submission" date="2019-06" db="EMBL/GenBank/DDBJ databases">
        <title>Genomic Encyclopedia of Type Strains, Phase IV (KMG-V): Genome sequencing to study the core and pangenomes of soil and plant-associated prokaryotes.</title>
        <authorList>
            <person name="Whitman W."/>
        </authorList>
    </citation>
    <scope>NUCLEOTIDE SEQUENCE [LARGE SCALE GENOMIC DNA]</scope>
    <source>
        <strain evidence="2 3">BR 11865</strain>
    </source>
</reference>
<accession>A0A560F1V2</accession>
<comment type="caution">
    <text evidence="2">The sequence shown here is derived from an EMBL/GenBank/DDBJ whole genome shotgun (WGS) entry which is preliminary data.</text>
</comment>
<protein>
    <submittedName>
        <fullName evidence="2">Uncharacterized protein</fullName>
    </submittedName>
</protein>
<dbReference type="EMBL" id="VITO01000029">
    <property type="protein sequence ID" value="TWB15596.1"/>
    <property type="molecule type" value="Genomic_DNA"/>
</dbReference>
<name>A0A560F1V2_9PROT</name>
<keyword evidence="3" id="KW-1185">Reference proteome</keyword>
<feature type="region of interest" description="Disordered" evidence="1">
    <location>
        <begin position="42"/>
        <end position="67"/>
    </location>
</feature>
<evidence type="ECO:0000256" key="1">
    <source>
        <dbReference type="SAM" id="MobiDB-lite"/>
    </source>
</evidence>
<evidence type="ECO:0000313" key="2">
    <source>
        <dbReference type="EMBL" id="TWB15596.1"/>
    </source>
</evidence>
<dbReference type="AlphaFoldDB" id="A0A560F1V2"/>
<sequence>MSLRVRAAGPLPASAAIPFRWCPDQVRLDQAKAQLSLREKELETLTAPQDARSADDPGPSKKERDAAKAAITAAEQAVADARTLVDTLEAKLPSAPAYLIRVGTVRERPLYRKRLAQDNALAPPDADFAAALRHVVDTVILAADRPAWHELLARVSDPAAAPHDDAPDIEKARWQEDLNSLADLRALATDHSDRYRRLVAQKEYSNGVWPVIAARMFLVGVENQPEVPFTLDDNGEVSDATLRALGDMVVGIGIQAFALLHLDKVAEKN</sequence>
<evidence type="ECO:0000313" key="3">
    <source>
        <dbReference type="Proteomes" id="UP000316545"/>
    </source>
</evidence>
<dbReference type="RefSeq" id="WP_145620194.1">
    <property type="nucleotide sequence ID" value="NZ_VITO01000029.1"/>
</dbReference>
<gene>
    <name evidence="2" type="ORF">FBZ88_12949</name>
</gene>
<proteinExistence type="predicted"/>
<feature type="compositionally biased region" description="Basic and acidic residues" evidence="1">
    <location>
        <begin position="52"/>
        <end position="67"/>
    </location>
</feature>